<dbReference type="Proteomes" id="UP000194464">
    <property type="component" value="Unassembled WGS sequence"/>
</dbReference>
<evidence type="ECO:0000256" key="1">
    <source>
        <dbReference type="ARBA" id="ARBA00004141"/>
    </source>
</evidence>
<sequence length="168" mass="18017">MVIRALPDPRALLRRPIVREVAAFGLVGGAGFLVDVGVFNLLAYTVFLHTGTSGLLVAKGVSTTLAIVANWVGNRLLTFRAHRRSDVAREALEFGIVSLAGGAIALGCLWVSHDAMHLTTPLADNVSANIVGLALGSAFRFVLYRFWVYGPRAERTEPTGPIPVRIDP</sequence>
<evidence type="ECO:0000313" key="9">
    <source>
        <dbReference type="Proteomes" id="UP000194464"/>
    </source>
</evidence>
<evidence type="ECO:0000256" key="5">
    <source>
        <dbReference type="ARBA" id="ARBA00023136"/>
    </source>
</evidence>
<gene>
    <name evidence="8" type="ORF">SAMN06295909_0568</name>
</gene>
<feature type="transmembrane region" description="Helical" evidence="6">
    <location>
        <begin position="94"/>
        <end position="113"/>
    </location>
</feature>
<keyword evidence="4 6" id="KW-1133">Transmembrane helix</keyword>
<dbReference type="PANTHER" id="PTHR38459:SF1">
    <property type="entry name" value="PROPHAGE BACTOPRENOL-LINKED GLUCOSE TRANSLOCASE HOMOLOG"/>
    <property type="match status" value="1"/>
</dbReference>
<keyword evidence="9" id="KW-1185">Reference proteome</keyword>
<dbReference type="Pfam" id="PF04138">
    <property type="entry name" value="GtrA_DPMS_TM"/>
    <property type="match status" value="1"/>
</dbReference>
<name>A0ABY1R962_9MICO</name>
<protein>
    <submittedName>
        <fullName evidence="8">Flippase GtrA (Transmembrane translocase of bactoprenol-linked glucose)</fullName>
    </submittedName>
</protein>
<organism evidence="8 9">
    <name type="scientific">Plantibacter elymi</name>
    <name type="common">nom. nud.</name>
    <dbReference type="NCBI Taxonomy" id="199708"/>
    <lineage>
        <taxon>Bacteria</taxon>
        <taxon>Bacillati</taxon>
        <taxon>Actinomycetota</taxon>
        <taxon>Actinomycetes</taxon>
        <taxon>Micrococcales</taxon>
        <taxon>Microbacteriaceae</taxon>
        <taxon>Plantibacter</taxon>
    </lineage>
</organism>
<evidence type="ECO:0000256" key="2">
    <source>
        <dbReference type="ARBA" id="ARBA00009399"/>
    </source>
</evidence>
<comment type="similarity">
    <text evidence="2">Belongs to the GtrA family.</text>
</comment>
<evidence type="ECO:0000256" key="6">
    <source>
        <dbReference type="SAM" id="Phobius"/>
    </source>
</evidence>
<feature type="transmembrane region" description="Helical" evidence="6">
    <location>
        <begin position="21"/>
        <end position="47"/>
    </location>
</feature>
<reference evidence="8 9" key="1">
    <citation type="submission" date="2017-04" db="EMBL/GenBank/DDBJ databases">
        <authorList>
            <person name="Varghese N."/>
            <person name="Submissions S."/>
        </authorList>
    </citation>
    <scope>NUCLEOTIDE SEQUENCE [LARGE SCALE GENOMIC DNA]</scope>
    <source>
        <strain evidence="8 9">VKM Ac-1784</strain>
    </source>
</reference>
<evidence type="ECO:0000313" key="8">
    <source>
        <dbReference type="EMBL" id="SMQ61271.1"/>
    </source>
</evidence>
<accession>A0ABY1R962</accession>
<dbReference type="EMBL" id="FXWJ01000001">
    <property type="protein sequence ID" value="SMQ61271.1"/>
    <property type="molecule type" value="Genomic_DNA"/>
</dbReference>
<dbReference type="InterPro" id="IPR007267">
    <property type="entry name" value="GtrA_DPMS_TM"/>
</dbReference>
<comment type="caution">
    <text evidence="8">The sequence shown here is derived from an EMBL/GenBank/DDBJ whole genome shotgun (WGS) entry which is preliminary data.</text>
</comment>
<dbReference type="PANTHER" id="PTHR38459">
    <property type="entry name" value="PROPHAGE BACTOPRENOL-LINKED GLUCOSE TRANSLOCASE HOMOLOG"/>
    <property type="match status" value="1"/>
</dbReference>
<evidence type="ECO:0000256" key="3">
    <source>
        <dbReference type="ARBA" id="ARBA00022692"/>
    </source>
</evidence>
<keyword evidence="3 6" id="KW-0812">Transmembrane</keyword>
<dbReference type="InterPro" id="IPR051401">
    <property type="entry name" value="GtrA_CellWall_Glycosyl"/>
</dbReference>
<feature type="transmembrane region" description="Helical" evidence="6">
    <location>
        <begin position="125"/>
        <end position="147"/>
    </location>
</feature>
<comment type="subcellular location">
    <subcellularLocation>
        <location evidence="1">Membrane</location>
        <topology evidence="1">Multi-pass membrane protein</topology>
    </subcellularLocation>
</comment>
<evidence type="ECO:0000256" key="4">
    <source>
        <dbReference type="ARBA" id="ARBA00022989"/>
    </source>
</evidence>
<proteinExistence type="inferred from homology"/>
<feature type="domain" description="GtrA/DPMS transmembrane" evidence="7">
    <location>
        <begin position="24"/>
        <end position="148"/>
    </location>
</feature>
<keyword evidence="5 6" id="KW-0472">Membrane</keyword>
<feature type="transmembrane region" description="Helical" evidence="6">
    <location>
        <begin position="53"/>
        <end position="73"/>
    </location>
</feature>
<evidence type="ECO:0000259" key="7">
    <source>
        <dbReference type="Pfam" id="PF04138"/>
    </source>
</evidence>